<feature type="domain" description="Carboxylesterase type B" evidence="7">
    <location>
        <begin position="19"/>
        <end position="574"/>
    </location>
</feature>
<dbReference type="Proteomes" id="UP000019118">
    <property type="component" value="Unassembled WGS sequence"/>
</dbReference>
<dbReference type="PANTHER" id="PTHR11559">
    <property type="entry name" value="CARBOXYLESTERASE"/>
    <property type="match status" value="1"/>
</dbReference>
<organism evidence="8 9">
    <name type="scientific">Dendroctonus ponderosae</name>
    <name type="common">Mountain pine beetle</name>
    <dbReference type="NCBI Taxonomy" id="77166"/>
    <lineage>
        <taxon>Eukaryota</taxon>
        <taxon>Metazoa</taxon>
        <taxon>Ecdysozoa</taxon>
        <taxon>Arthropoda</taxon>
        <taxon>Hexapoda</taxon>
        <taxon>Insecta</taxon>
        <taxon>Pterygota</taxon>
        <taxon>Neoptera</taxon>
        <taxon>Endopterygota</taxon>
        <taxon>Coleoptera</taxon>
        <taxon>Polyphaga</taxon>
        <taxon>Cucujiformia</taxon>
        <taxon>Curculionidae</taxon>
        <taxon>Scolytinae</taxon>
        <taxon>Dendroctonus</taxon>
    </lineage>
</organism>
<comment type="similarity">
    <text evidence="1">Belongs to the type-B carboxylesterase/lipase family.</text>
</comment>
<keyword evidence="6" id="KW-0732">Signal</keyword>
<evidence type="ECO:0000256" key="2">
    <source>
        <dbReference type="ARBA" id="ARBA00022487"/>
    </source>
</evidence>
<keyword evidence="4" id="KW-1015">Disulfide bond</keyword>
<feature type="domain" description="Carboxylesterase type B" evidence="7">
    <location>
        <begin position="624"/>
        <end position="1151"/>
    </location>
</feature>
<feature type="chain" id="PRO_5043456709" description="Carboxylesterase type B domain-containing protein" evidence="6">
    <location>
        <begin position="20"/>
        <end position="1169"/>
    </location>
</feature>
<dbReference type="Pfam" id="PF00135">
    <property type="entry name" value="COesterase"/>
    <property type="match status" value="2"/>
</dbReference>
<dbReference type="PROSITE" id="PS00122">
    <property type="entry name" value="CARBOXYLESTERASE_B_1"/>
    <property type="match status" value="2"/>
</dbReference>
<reference evidence="9" key="1">
    <citation type="journal article" date="2013" name="Genome Biol.">
        <title>Draft genome of the mountain pine beetle, Dendroctonus ponderosae Hopkins, a major forest pest.</title>
        <authorList>
            <person name="Keeling C.I."/>
            <person name="Yuen M.M."/>
            <person name="Liao N.Y."/>
            <person name="Docking T.R."/>
            <person name="Chan S.K."/>
            <person name="Taylor G.A."/>
            <person name="Palmquist D.L."/>
            <person name="Jackman S.D."/>
            <person name="Nguyen A."/>
            <person name="Li M."/>
            <person name="Henderson H."/>
            <person name="Janes J.K."/>
            <person name="Zhao Y."/>
            <person name="Pandoh P."/>
            <person name="Moore R."/>
            <person name="Sperling F.A."/>
            <person name="Huber D.P."/>
            <person name="Birol I."/>
            <person name="Jones S.J."/>
            <person name="Bohlmann J."/>
        </authorList>
    </citation>
    <scope>NUCLEOTIDE SEQUENCE</scope>
</reference>
<keyword evidence="3" id="KW-0378">Hydrolase</keyword>
<evidence type="ECO:0000256" key="4">
    <source>
        <dbReference type="ARBA" id="ARBA00023157"/>
    </source>
</evidence>
<dbReference type="InterPro" id="IPR019826">
    <property type="entry name" value="Carboxylesterase_B_AS"/>
</dbReference>
<evidence type="ECO:0000256" key="5">
    <source>
        <dbReference type="ARBA" id="ARBA00023180"/>
    </source>
</evidence>
<feature type="signal peptide" evidence="6">
    <location>
        <begin position="1"/>
        <end position="19"/>
    </location>
</feature>
<evidence type="ECO:0000313" key="8">
    <source>
        <dbReference type="EnsemblMetazoa" id="XP_019755306.1"/>
    </source>
</evidence>
<dbReference type="EnsemblMetazoa" id="XM_019899747.1">
    <property type="protein sequence ID" value="XP_019755306.1"/>
    <property type="gene ID" value="LOC109534174"/>
</dbReference>
<protein>
    <recommendedName>
        <fullName evidence="7">Carboxylesterase type B domain-containing protein</fullName>
    </recommendedName>
</protein>
<accession>A0AAR5P3Z9</accession>
<reference evidence="8" key="2">
    <citation type="submission" date="2024-08" db="UniProtKB">
        <authorList>
            <consortium name="EnsemblMetazoa"/>
        </authorList>
    </citation>
    <scope>IDENTIFICATION</scope>
</reference>
<evidence type="ECO:0000259" key="7">
    <source>
        <dbReference type="Pfam" id="PF00135"/>
    </source>
</evidence>
<dbReference type="AlphaFoldDB" id="A0AAR5P3Z9"/>
<dbReference type="InterPro" id="IPR019819">
    <property type="entry name" value="Carboxylesterase_B_CS"/>
</dbReference>
<dbReference type="InterPro" id="IPR029058">
    <property type="entry name" value="AB_hydrolase_fold"/>
</dbReference>
<dbReference type="GO" id="GO:0052689">
    <property type="term" value="F:carboxylic ester hydrolase activity"/>
    <property type="evidence" value="ECO:0007669"/>
    <property type="project" value="UniProtKB-KW"/>
</dbReference>
<keyword evidence="2" id="KW-0719">Serine esterase</keyword>
<keyword evidence="5" id="KW-0325">Glycoprotein</keyword>
<dbReference type="GeneID" id="109534174"/>
<dbReference type="KEGG" id="dpa:109534174"/>
<evidence type="ECO:0000256" key="3">
    <source>
        <dbReference type="ARBA" id="ARBA00022801"/>
    </source>
</evidence>
<dbReference type="SUPFAM" id="SSF53474">
    <property type="entry name" value="alpha/beta-Hydrolases"/>
    <property type="match status" value="2"/>
</dbReference>
<dbReference type="InterPro" id="IPR002018">
    <property type="entry name" value="CarbesteraseB"/>
</dbReference>
<dbReference type="PROSITE" id="PS00941">
    <property type="entry name" value="CARBOXYLESTERASE_B_2"/>
    <property type="match status" value="1"/>
</dbReference>
<sequence length="1169" mass="130049">MEPYAILLILLLSLFDSEAQQVTTLDGPIQGTIQTTYSGRIFYAYFSIPYAKPPIGSRRFLASEPVDAWTEVFDGTSENPNICYQLYRDFDEESEDCLHMNVFTPQNSTTSFGNLPVMVNIHGGGFVSGSGLVSTATTGGFSPNYLLEEDIIFVSFNYRLGVFGFLSTGDQVIPGNAGLSDQILALKWVQRNIAAFGGDPDRVTIFGQSAGAASVGYMLLSPQAKGLFSGAILESGTSLCPFAYQRNQTKITFKTASFIDSRFDYSANASSLLEVLQQADAKLIDNAALKFSNYDGAQPNAIQRSQMQQGAYYAPVIDSFNSNPVIPSFQYESFASGSFNKVPIMLGICSEEGLMNMDQSLNDSLEAYDRNSATLNPQNMNINNEAEWNFVGSLIKQEYSPDNAFFDNRLGAIQYFTDQNFAKSLTKHAELQAQYTHVYFYEFSYTGAMGGNTKYKLEGLRKIWLRFSSLRLMFTIYSGSGNVTHTEEWPYIFRGKPLENYPENDQLVHNRLIRIWTNFAKYHNPTPTSEMLLQNIEWPRVTSEIFQYVSIGNYENTDLEMVEGKPKAARMRIWDNIYKTYGNRPYNTQDMNKIRYNQSPMHASQMSLTIGGLIFSFLLVGSMSQQVTTPDGPIQGVSETTVSGKKYSAFYSIRYGKPPTGSRRFLAAEPVDSWTETYDAATEKSNICFQLYNDDDQQTEDCLFLSVFTPQTSTSSNITYPVFFNIHGGGFYGGSGTLASGISPKYLLEEDVIVVIFNYRLTALGFLSTGNEVIPGNAGLTDQVLALKWIQRNIAAFGGDPQRVTIAGQSAGAKSVGYLILSPLATGLFSAGIMESGTVLSPGGFQRNHTNIAFKLGSFVDAQFNSSRDSKKLLEVLQDVDAKTVNAAGTSFANWAAQQTTRYERDQGTQGYYFTPAIDSASSNPVLPELQYEALINGNFNKVPIFVGVTSEEGLMDAPYNDVTHLKAFHDVHSLLNPQDMNISGEDDWAEVGDLIYNIYSPNGSLVDNPLGIIQYYTDQEYARGSIKHAELQSVFTDVFYYQFSYTGKLGGGNQGYPGSGNVSHVGEGSYIYFGKSLADYPETDQLISKRLVKIWTNFVKYHNPTPEKDELLQNITWPKVASEEFQFVNIGNYEETDLIVTAGRPKAPKMAFWDTVYEEYGKRPFDTY</sequence>
<proteinExistence type="inferred from homology"/>
<dbReference type="Gene3D" id="3.40.50.1820">
    <property type="entry name" value="alpha/beta hydrolase"/>
    <property type="match status" value="2"/>
</dbReference>
<evidence type="ECO:0000256" key="1">
    <source>
        <dbReference type="ARBA" id="ARBA00005964"/>
    </source>
</evidence>
<dbReference type="InterPro" id="IPR050309">
    <property type="entry name" value="Type-B_Carboxylest/Lipase"/>
</dbReference>
<keyword evidence="9" id="KW-1185">Reference proteome</keyword>
<name>A0AAR5P3Z9_DENPD</name>
<evidence type="ECO:0000313" key="9">
    <source>
        <dbReference type="Proteomes" id="UP000019118"/>
    </source>
</evidence>
<evidence type="ECO:0000256" key="6">
    <source>
        <dbReference type="SAM" id="SignalP"/>
    </source>
</evidence>